<keyword evidence="7" id="KW-0769">Symport</keyword>
<name>A0AAV2YVK3_9STRA</name>
<keyword evidence="4 7" id="KW-0812">Transmembrane</keyword>
<dbReference type="GO" id="GO:0015293">
    <property type="term" value="F:symporter activity"/>
    <property type="evidence" value="ECO:0007669"/>
    <property type="project" value="UniProtKB-UniRule"/>
</dbReference>
<feature type="transmembrane region" description="Helical" evidence="7">
    <location>
        <begin position="520"/>
        <end position="541"/>
    </location>
</feature>
<evidence type="ECO:0000313" key="9">
    <source>
        <dbReference type="EMBL" id="DAZ98930.1"/>
    </source>
</evidence>
<proteinExistence type="inferred from homology"/>
<dbReference type="EMBL" id="DAKRPA010000094">
    <property type="protein sequence ID" value="DAZ98930.1"/>
    <property type="molecule type" value="Genomic_DNA"/>
</dbReference>
<reference evidence="9" key="2">
    <citation type="journal article" date="2023" name="Microbiol Resour">
        <title>Decontamination and Annotation of the Draft Genome Sequence of the Oomycete Lagenidium giganteum ARSEF 373.</title>
        <authorList>
            <person name="Morgan W.R."/>
            <person name="Tartar A."/>
        </authorList>
    </citation>
    <scope>NUCLEOTIDE SEQUENCE</scope>
    <source>
        <strain evidence="9">ARSEF 373</strain>
    </source>
</reference>
<comment type="caution">
    <text evidence="9">The sequence shown here is derived from an EMBL/GenBank/DDBJ whole genome shotgun (WGS) entry which is preliminary data.</text>
</comment>
<feature type="transmembrane region" description="Helical" evidence="7">
    <location>
        <begin position="138"/>
        <end position="163"/>
    </location>
</feature>
<keyword evidence="5 7" id="KW-1133">Transmembrane helix</keyword>
<keyword evidence="2 7" id="KW-0813">Transport</keyword>
<feature type="compositionally biased region" description="Polar residues" evidence="8">
    <location>
        <begin position="17"/>
        <end position="26"/>
    </location>
</feature>
<feature type="transmembrane region" description="Helical" evidence="7">
    <location>
        <begin position="175"/>
        <end position="200"/>
    </location>
</feature>
<dbReference type="PRINTS" id="PR00173">
    <property type="entry name" value="EDTRNSPORT"/>
</dbReference>
<evidence type="ECO:0000256" key="7">
    <source>
        <dbReference type="RuleBase" id="RU361216"/>
    </source>
</evidence>
<dbReference type="InterPro" id="IPR001991">
    <property type="entry name" value="Na-dicarboxylate_symporter"/>
</dbReference>
<feature type="transmembrane region" description="Helical" evidence="7">
    <location>
        <begin position="307"/>
        <end position="331"/>
    </location>
</feature>
<evidence type="ECO:0000256" key="5">
    <source>
        <dbReference type="ARBA" id="ARBA00022989"/>
    </source>
</evidence>
<dbReference type="AlphaFoldDB" id="A0AAV2YVK3"/>
<evidence type="ECO:0000256" key="3">
    <source>
        <dbReference type="ARBA" id="ARBA00022475"/>
    </source>
</evidence>
<feature type="compositionally biased region" description="Polar residues" evidence="8">
    <location>
        <begin position="1"/>
        <end position="10"/>
    </location>
</feature>
<reference evidence="9" key="1">
    <citation type="submission" date="2022-11" db="EMBL/GenBank/DDBJ databases">
        <authorList>
            <person name="Morgan W.R."/>
            <person name="Tartar A."/>
        </authorList>
    </citation>
    <scope>NUCLEOTIDE SEQUENCE</scope>
    <source>
        <strain evidence="9">ARSEF 373</strain>
    </source>
</reference>
<dbReference type="PANTHER" id="PTHR42865">
    <property type="entry name" value="PROTON/GLUTAMATE-ASPARTATE SYMPORTER"/>
    <property type="match status" value="1"/>
</dbReference>
<evidence type="ECO:0000256" key="4">
    <source>
        <dbReference type="ARBA" id="ARBA00022692"/>
    </source>
</evidence>
<gene>
    <name evidence="9" type="ORF">N0F65_001369</name>
</gene>
<feature type="region of interest" description="Disordered" evidence="8">
    <location>
        <begin position="1"/>
        <end position="27"/>
    </location>
</feature>
<comment type="similarity">
    <text evidence="7">Belongs to the dicarboxylate/amino acid:cation symporter (DAACS) (TC 2.A.23) family.</text>
</comment>
<sequence length="649" mass="70477">MRRSLSQRFSSLHDAHSQGTGSSRGYSSFGGLHDGGSSLFHYNHHATPVQRIDEDQVQELSGTFAADSFGTQTRRGLLAAGSVHHGAILQSDLNNVNRLYVLGGTTIGMLLGILLAQVSTSDTMRVLSQWLMLPGDLFIGAMLGVMVPTIFINSMLGIMHFYARDKARRLLVRTLMWFTFSILLASIIGVLLSLCFVPLFQTNTALMLTLSEPVPGSYPQERNPILQIRCPSNDYPLALFQNGELRCTNSTVNESINYFRMEDLTQTFYLSGRDGSRPHDSLSDKAMLWVEGLFPWNAATAFLRGEIASVLLMGTAVGIAIMHTTHAGRLVAAPHGAMRQHTSHARAQSPSLLFLLAMQVEIMLSLLLRGLLQILPVAMVFVVSGRMLQAQIERANASPKNLLPTTQDFVTFLGVLIVGLALDVIVMLAFVFLWLKKNPLQFVRKLLPALLVALGSSSSLVALPSTVRSIAVSREVSMPLAHFVCSSGTSFNKTGSALYMALASVYLLCLGGVRDDNRDLLVSAGKMTTFIFVTAICSMVVPPMPHGNLVAMGTILTSFFGIQWTGGLLAFTTAMDWICDPLTTVVNVLNDALLSFLLANELDEKLLSAAELLAPAQMPGGVQHQAEMLDTPSVRSDAIDDSLDGDVEM</sequence>
<keyword evidence="3" id="KW-1003">Cell membrane</keyword>
<organism evidence="9 10">
    <name type="scientific">Lagenidium giganteum</name>
    <dbReference type="NCBI Taxonomy" id="4803"/>
    <lineage>
        <taxon>Eukaryota</taxon>
        <taxon>Sar</taxon>
        <taxon>Stramenopiles</taxon>
        <taxon>Oomycota</taxon>
        <taxon>Peronosporomycetes</taxon>
        <taxon>Pythiales</taxon>
        <taxon>Pythiaceae</taxon>
    </lineage>
</organism>
<feature type="transmembrane region" description="Helical" evidence="7">
    <location>
        <begin position="352"/>
        <end position="372"/>
    </location>
</feature>
<keyword evidence="10" id="KW-1185">Reference proteome</keyword>
<dbReference type="Pfam" id="PF00375">
    <property type="entry name" value="SDF"/>
    <property type="match status" value="2"/>
</dbReference>
<evidence type="ECO:0000313" key="10">
    <source>
        <dbReference type="Proteomes" id="UP001146120"/>
    </source>
</evidence>
<dbReference type="InterPro" id="IPR036458">
    <property type="entry name" value="Na:dicarbo_symporter_sf"/>
</dbReference>
<dbReference type="SUPFAM" id="SSF118215">
    <property type="entry name" value="Proton glutamate symport protein"/>
    <property type="match status" value="2"/>
</dbReference>
<evidence type="ECO:0000256" key="6">
    <source>
        <dbReference type="ARBA" id="ARBA00023136"/>
    </source>
</evidence>
<evidence type="ECO:0000256" key="2">
    <source>
        <dbReference type="ARBA" id="ARBA00022448"/>
    </source>
</evidence>
<accession>A0AAV2YVK3</accession>
<dbReference type="Gene3D" id="1.10.3860.10">
    <property type="entry name" value="Sodium:dicarboxylate symporter"/>
    <property type="match status" value="1"/>
</dbReference>
<dbReference type="Proteomes" id="UP001146120">
    <property type="component" value="Unassembled WGS sequence"/>
</dbReference>
<feature type="transmembrane region" description="Helical" evidence="7">
    <location>
        <begin position="547"/>
        <end position="571"/>
    </location>
</feature>
<feature type="transmembrane region" description="Helical" evidence="7">
    <location>
        <begin position="447"/>
        <end position="467"/>
    </location>
</feature>
<feature type="transmembrane region" description="Helical" evidence="7">
    <location>
        <begin position="496"/>
        <end position="513"/>
    </location>
</feature>
<evidence type="ECO:0000256" key="1">
    <source>
        <dbReference type="ARBA" id="ARBA00004651"/>
    </source>
</evidence>
<dbReference type="GO" id="GO:0005886">
    <property type="term" value="C:plasma membrane"/>
    <property type="evidence" value="ECO:0007669"/>
    <property type="project" value="UniProtKB-SubCell"/>
</dbReference>
<dbReference type="PANTHER" id="PTHR42865:SF7">
    <property type="entry name" value="PROTON_GLUTAMATE-ASPARTATE SYMPORTER"/>
    <property type="match status" value="1"/>
</dbReference>
<comment type="subcellular location">
    <subcellularLocation>
        <location evidence="1">Cell membrane</location>
        <topology evidence="1">Multi-pass membrane protein</topology>
    </subcellularLocation>
    <subcellularLocation>
        <location evidence="7">Membrane</location>
        <topology evidence="7">Multi-pass membrane protein</topology>
    </subcellularLocation>
</comment>
<feature type="transmembrane region" description="Helical" evidence="7">
    <location>
        <begin position="99"/>
        <end position="118"/>
    </location>
</feature>
<protein>
    <recommendedName>
        <fullName evidence="7">Amino acid transporter</fullName>
    </recommendedName>
</protein>
<evidence type="ECO:0000256" key="8">
    <source>
        <dbReference type="SAM" id="MobiDB-lite"/>
    </source>
</evidence>
<feature type="transmembrane region" description="Helical" evidence="7">
    <location>
        <begin position="409"/>
        <end position="435"/>
    </location>
</feature>
<keyword evidence="6 7" id="KW-0472">Membrane</keyword>